<keyword evidence="11" id="KW-1185">Reference proteome</keyword>
<comment type="subcellular location">
    <subcellularLocation>
        <location evidence="1">Membrane</location>
    </subcellularLocation>
</comment>
<dbReference type="InterPro" id="IPR052427">
    <property type="entry name" value="Glycosyltrans_GT2/GT47"/>
</dbReference>
<accession>A0AAV9HWI6</accession>
<evidence type="ECO:0000256" key="4">
    <source>
        <dbReference type="ARBA" id="ARBA00022692"/>
    </source>
</evidence>
<feature type="transmembrane region" description="Helical" evidence="9">
    <location>
        <begin position="417"/>
        <end position="437"/>
    </location>
</feature>
<keyword evidence="6 9" id="KW-0472">Membrane</keyword>
<evidence type="ECO:0000256" key="1">
    <source>
        <dbReference type="ARBA" id="ARBA00004370"/>
    </source>
</evidence>
<reference evidence="10" key="2">
    <citation type="submission" date="2023-06" db="EMBL/GenBank/DDBJ databases">
        <authorList>
            <consortium name="Lawrence Berkeley National Laboratory"/>
            <person name="Mondo S.J."/>
            <person name="Hensen N."/>
            <person name="Bonometti L."/>
            <person name="Westerberg I."/>
            <person name="Brannstrom I.O."/>
            <person name="Guillou S."/>
            <person name="Cros-Aarteil S."/>
            <person name="Calhoun S."/>
            <person name="Haridas S."/>
            <person name="Kuo A."/>
            <person name="Pangilinan J."/>
            <person name="Riley R."/>
            <person name="Labutti K."/>
            <person name="Andreopoulos B."/>
            <person name="Lipzen A."/>
            <person name="Chen C."/>
            <person name="Yanf M."/>
            <person name="Daum C."/>
            <person name="Ng V."/>
            <person name="Clum A."/>
            <person name="Steindorff A."/>
            <person name="Ohm R."/>
            <person name="Martin F."/>
            <person name="Silar P."/>
            <person name="Natvig D."/>
            <person name="Lalanne C."/>
            <person name="Gautier V."/>
            <person name="Ament-Velasquez S.L."/>
            <person name="Kruys A."/>
            <person name="Hutchinson M.I."/>
            <person name="Powell A.J."/>
            <person name="Barry K."/>
            <person name="Miller A.N."/>
            <person name="Grigoriev I.V."/>
            <person name="Debuchy R."/>
            <person name="Gladieux P."/>
            <person name="Thoren M.H."/>
            <person name="Johannesson H."/>
        </authorList>
    </citation>
    <scope>NUCLEOTIDE SEQUENCE</scope>
    <source>
        <strain evidence="10">PSN324</strain>
    </source>
</reference>
<evidence type="ECO:0000256" key="5">
    <source>
        <dbReference type="ARBA" id="ARBA00022989"/>
    </source>
</evidence>
<evidence type="ECO:0000256" key="9">
    <source>
        <dbReference type="SAM" id="Phobius"/>
    </source>
</evidence>
<dbReference type="PANTHER" id="PTHR47844">
    <property type="entry name" value="SYNTHASE CPS1, PUTATIVE (AFU_ORTHOLOGUE AFUA_7G02500)-RELATED"/>
    <property type="match status" value="1"/>
</dbReference>
<feature type="region of interest" description="Disordered" evidence="8">
    <location>
        <begin position="1"/>
        <end position="22"/>
    </location>
</feature>
<evidence type="ECO:0000256" key="2">
    <source>
        <dbReference type="ARBA" id="ARBA00022676"/>
    </source>
</evidence>
<feature type="compositionally biased region" description="Low complexity" evidence="8">
    <location>
        <begin position="1"/>
        <end position="13"/>
    </location>
</feature>
<feature type="transmembrane region" description="Helical" evidence="9">
    <location>
        <begin position="443"/>
        <end position="466"/>
    </location>
</feature>
<dbReference type="GO" id="GO:0016020">
    <property type="term" value="C:membrane"/>
    <property type="evidence" value="ECO:0007669"/>
    <property type="project" value="UniProtKB-SubCell"/>
</dbReference>
<dbReference type="AlphaFoldDB" id="A0AAV9HWI6"/>
<feature type="transmembrane region" description="Helical" evidence="9">
    <location>
        <begin position="34"/>
        <end position="55"/>
    </location>
</feature>
<reference evidence="10" key="1">
    <citation type="journal article" date="2023" name="Mol. Phylogenet. Evol.">
        <title>Genome-scale phylogeny and comparative genomics of the fungal order Sordariales.</title>
        <authorList>
            <person name="Hensen N."/>
            <person name="Bonometti L."/>
            <person name="Westerberg I."/>
            <person name="Brannstrom I.O."/>
            <person name="Guillou S."/>
            <person name="Cros-Aarteil S."/>
            <person name="Calhoun S."/>
            <person name="Haridas S."/>
            <person name="Kuo A."/>
            <person name="Mondo S."/>
            <person name="Pangilinan J."/>
            <person name="Riley R."/>
            <person name="LaButti K."/>
            <person name="Andreopoulos B."/>
            <person name="Lipzen A."/>
            <person name="Chen C."/>
            <person name="Yan M."/>
            <person name="Daum C."/>
            <person name="Ng V."/>
            <person name="Clum A."/>
            <person name="Steindorff A."/>
            <person name="Ohm R.A."/>
            <person name="Martin F."/>
            <person name="Silar P."/>
            <person name="Natvig D.O."/>
            <person name="Lalanne C."/>
            <person name="Gautier V."/>
            <person name="Ament-Velasquez S.L."/>
            <person name="Kruys A."/>
            <person name="Hutchinson M.I."/>
            <person name="Powell A.J."/>
            <person name="Barry K."/>
            <person name="Miller A.N."/>
            <person name="Grigoriev I.V."/>
            <person name="Debuchy R."/>
            <person name="Gladieux P."/>
            <person name="Hiltunen Thoren M."/>
            <person name="Johannesson H."/>
        </authorList>
    </citation>
    <scope>NUCLEOTIDE SEQUENCE</scope>
    <source>
        <strain evidence="10">PSN324</strain>
    </source>
</reference>
<feature type="transmembrane region" description="Helical" evidence="9">
    <location>
        <begin position="67"/>
        <end position="89"/>
    </location>
</feature>
<feature type="transmembrane region" description="Helical" evidence="9">
    <location>
        <begin position="375"/>
        <end position="396"/>
    </location>
</feature>
<feature type="non-terminal residue" evidence="10">
    <location>
        <position position="476"/>
    </location>
</feature>
<evidence type="ECO:0000256" key="3">
    <source>
        <dbReference type="ARBA" id="ARBA00022679"/>
    </source>
</evidence>
<proteinExistence type="predicted"/>
<dbReference type="Pfam" id="PF13641">
    <property type="entry name" value="Glyco_tranf_2_3"/>
    <property type="match status" value="1"/>
</dbReference>
<keyword evidence="7" id="KW-0325">Glycoprotein</keyword>
<evidence type="ECO:0000256" key="8">
    <source>
        <dbReference type="SAM" id="MobiDB-lite"/>
    </source>
</evidence>
<evidence type="ECO:0000313" key="10">
    <source>
        <dbReference type="EMBL" id="KAK4465086.1"/>
    </source>
</evidence>
<dbReference type="Gene3D" id="3.90.550.10">
    <property type="entry name" value="Spore Coat Polysaccharide Biosynthesis Protein SpsA, Chain A"/>
    <property type="match status" value="1"/>
</dbReference>
<comment type="caution">
    <text evidence="10">The sequence shown here is derived from an EMBL/GenBank/DDBJ whole genome shotgun (WGS) entry which is preliminary data.</text>
</comment>
<evidence type="ECO:0000256" key="7">
    <source>
        <dbReference type="ARBA" id="ARBA00023180"/>
    </source>
</evidence>
<protein>
    <submittedName>
        <fullName evidence="10">N-acetylglucosaminyltransferase</fullName>
    </submittedName>
</protein>
<dbReference type="GO" id="GO:0016757">
    <property type="term" value="F:glycosyltransferase activity"/>
    <property type="evidence" value="ECO:0007669"/>
    <property type="project" value="UniProtKB-KW"/>
</dbReference>
<dbReference type="SUPFAM" id="SSF53448">
    <property type="entry name" value="Nucleotide-diphospho-sugar transferases"/>
    <property type="match status" value="1"/>
</dbReference>
<dbReference type="Proteomes" id="UP001321749">
    <property type="component" value="Unassembled WGS sequence"/>
</dbReference>
<gene>
    <name evidence="10" type="ORF">QBC42DRAFT_169703</name>
</gene>
<evidence type="ECO:0000256" key="6">
    <source>
        <dbReference type="ARBA" id="ARBA00023136"/>
    </source>
</evidence>
<sequence length="476" mass="55711">MSSSGATTAPTAPARRDPLPIPPYRPPSRAKWKLLWGAINFTLLGTAAYFIERFLRREAKGDKYTYWFYVLFTWRYLRFATALIGWFLYRPAKIPPNPRYRPEDVTVILPTIDPEGEDFAECIRTTCENRPHSVFVVTAGNRLEITQKAVQPYVEQFPHINFRVDVSPVASKRAQVALEIPHIQTAITIMLDDHVFWKEGFLPAILAPFEDPQVGIVGTNKKVRRLPNLPFMRRLWNLLGAIYLYRHNFEVRAANAIDGGAFVISARTCAMRTEIVKLQEYIDGYTNEMFFFGMFGPLNPDDDNYNTRFCVSKGWKVKFQYTRDAEIETTIGVVPPYRKKFFGQVQRWARTTWRSNPASLFTDGSVWAYQPVSVYTVYLTSFTNFAVLDFFLWWLFMQTPLYRTRVWGYFSERWQPVACLVLLSMFSKIVKSLGYWWRHPQDVFPFLLCQILCGYFHSWFKLWALLTFYDHAWTGR</sequence>
<evidence type="ECO:0000313" key="11">
    <source>
        <dbReference type="Proteomes" id="UP001321749"/>
    </source>
</evidence>
<organism evidence="10 11">
    <name type="scientific">Cladorrhinum samala</name>
    <dbReference type="NCBI Taxonomy" id="585594"/>
    <lineage>
        <taxon>Eukaryota</taxon>
        <taxon>Fungi</taxon>
        <taxon>Dikarya</taxon>
        <taxon>Ascomycota</taxon>
        <taxon>Pezizomycotina</taxon>
        <taxon>Sordariomycetes</taxon>
        <taxon>Sordariomycetidae</taxon>
        <taxon>Sordariales</taxon>
        <taxon>Podosporaceae</taxon>
        <taxon>Cladorrhinum</taxon>
    </lineage>
</organism>
<dbReference type="PANTHER" id="PTHR47844:SF1">
    <property type="entry name" value="EXOSTOSIN-LIKE 2"/>
    <property type="match status" value="1"/>
</dbReference>
<dbReference type="InterPro" id="IPR029044">
    <property type="entry name" value="Nucleotide-diphossugar_trans"/>
</dbReference>
<name>A0AAV9HWI6_9PEZI</name>
<keyword evidence="3" id="KW-0808">Transferase</keyword>
<dbReference type="EMBL" id="MU864942">
    <property type="protein sequence ID" value="KAK4465086.1"/>
    <property type="molecule type" value="Genomic_DNA"/>
</dbReference>
<keyword evidence="4 9" id="KW-0812">Transmembrane</keyword>
<keyword evidence="5 9" id="KW-1133">Transmembrane helix</keyword>
<keyword evidence="2 10" id="KW-0328">Glycosyltransferase</keyword>